<dbReference type="GO" id="GO:0016747">
    <property type="term" value="F:acyltransferase activity, transferring groups other than amino-acyl groups"/>
    <property type="evidence" value="ECO:0007669"/>
    <property type="project" value="InterPro"/>
</dbReference>
<dbReference type="InterPro" id="IPR016181">
    <property type="entry name" value="Acyl_CoA_acyltransferase"/>
</dbReference>
<organism evidence="2 3">
    <name type="scientific">Pseudoalteromonas luteoviolacea S4060-1</name>
    <dbReference type="NCBI Taxonomy" id="1365257"/>
    <lineage>
        <taxon>Bacteria</taxon>
        <taxon>Pseudomonadati</taxon>
        <taxon>Pseudomonadota</taxon>
        <taxon>Gammaproteobacteria</taxon>
        <taxon>Alteromonadales</taxon>
        <taxon>Pseudoalteromonadaceae</taxon>
        <taxon>Pseudoalteromonas</taxon>
    </lineage>
</organism>
<evidence type="ECO:0000259" key="1">
    <source>
        <dbReference type="PROSITE" id="PS51186"/>
    </source>
</evidence>
<feature type="domain" description="N-acetyltransferase" evidence="1">
    <location>
        <begin position="1"/>
        <end position="122"/>
    </location>
</feature>
<dbReference type="PATRIC" id="fig|1365257.3.peg.3556"/>
<accession>A0A162BKP4</accession>
<dbReference type="Pfam" id="PF13508">
    <property type="entry name" value="Acetyltransf_7"/>
    <property type="match status" value="1"/>
</dbReference>
<sequence length="142" mass="15834">MTLSCYCLPAIQTPLVNKFFQKHNVRGRATKQDQVWVIKQTDLVAACRVQNVDNNAFLSTVFVDSAYRGQGMAKMLVLHATASAEQCVYTFAYKNVTALYSKLAFEPVDSVSLPSALQKKFASYVKQGRDIVPMCYSGNVHK</sequence>
<dbReference type="EMBL" id="AUXX01000033">
    <property type="protein sequence ID" value="KZN63553.1"/>
    <property type="molecule type" value="Genomic_DNA"/>
</dbReference>
<dbReference type="Gene3D" id="3.40.630.30">
    <property type="match status" value="1"/>
</dbReference>
<comment type="caution">
    <text evidence="2">The sequence shown here is derived from an EMBL/GenBank/DDBJ whole genome shotgun (WGS) entry which is preliminary data.</text>
</comment>
<dbReference type="InterPro" id="IPR000182">
    <property type="entry name" value="GNAT_dom"/>
</dbReference>
<dbReference type="PROSITE" id="PS51186">
    <property type="entry name" value="GNAT"/>
    <property type="match status" value="1"/>
</dbReference>
<dbReference type="CDD" id="cd04301">
    <property type="entry name" value="NAT_SF"/>
    <property type="match status" value="1"/>
</dbReference>
<reference evidence="2 3" key="1">
    <citation type="submission" date="2013-07" db="EMBL/GenBank/DDBJ databases">
        <title>Comparative Genomic and Metabolomic Analysis of Twelve Strains of Pseudoalteromonas luteoviolacea.</title>
        <authorList>
            <person name="Vynne N.G."/>
            <person name="Mansson M."/>
            <person name="Gram L."/>
        </authorList>
    </citation>
    <scope>NUCLEOTIDE SEQUENCE [LARGE SCALE GENOMIC DNA]</scope>
    <source>
        <strain evidence="2 3">S4060-1</strain>
    </source>
</reference>
<name>A0A162BKP4_9GAMM</name>
<protein>
    <recommendedName>
        <fullName evidence="1">N-acetyltransferase domain-containing protein</fullName>
    </recommendedName>
</protein>
<evidence type="ECO:0000313" key="2">
    <source>
        <dbReference type="EMBL" id="KZN63553.1"/>
    </source>
</evidence>
<proteinExistence type="predicted"/>
<dbReference type="RefSeq" id="WP_063381982.1">
    <property type="nucleotide sequence ID" value="NZ_AUXX01000033.1"/>
</dbReference>
<dbReference type="Proteomes" id="UP000076661">
    <property type="component" value="Unassembled WGS sequence"/>
</dbReference>
<dbReference type="AlphaFoldDB" id="A0A162BKP4"/>
<gene>
    <name evidence="2" type="ORF">N478_23725</name>
</gene>
<evidence type="ECO:0000313" key="3">
    <source>
        <dbReference type="Proteomes" id="UP000076661"/>
    </source>
</evidence>
<dbReference type="SUPFAM" id="SSF55729">
    <property type="entry name" value="Acyl-CoA N-acyltransferases (Nat)"/>
    <property type="match status" value="1"/>
</dbReference>